<evidence type="ECO:0000256" key="3">
    <source>
        <dbReference type="ARBA" id="ARBA00022722"/>
    </source>
</evidence>
<evidence type="ECO:0000256" key="8">
    <source>
        <dbReference type="ARBA" id="ARBA00023204"/>
    </source>
</evidence>
<dbReference type="CDD" id="cd20078">
    <property type="entry name" value="XPF_nuclease_XPF_euk"/>
    <property type="match status" value="1"/>
</dbReference>
<dbReference type="GO" id="GO:0000724">
    <property type="term" value="P:double-strand break repair via homologous recombination"/>
    <property type="evidence" value="ECO:0007669"/>
    <property type="project" value="TreeGrafter"/>
</dbReference>
<dbReference type="InterPro" id="IPR010994">
    <property type="entry name" value="RuvA_2-like"/>
</dbReference>
<dbReference type="EMBL" id="JAVYJV010000008">
    <property type="protein sequence ID" value="KAK4364492.1"/>
    <property type="molecule type" value="Genomic_DNA"/>
</dbReference>
<dbReference type="SUPFAM" id="SSF52980">
    <property type="entry name" value="Restriction endonuclease-like"/>
    <property type="match status" value="1"/>
</dbReference>
<dbReference type="PANTHER" id="PTHR10150">
    <property type="entry name" value="DNA REPAIR ENDONUCLEASE XPF"/>
    <property type="match status" value="1"/>
</dbReference>
<dbReference type="InterPro" id="IPR011335">
    <property type="entry name" value="Restrct_endonuc-II-like"/>
</dbReference>
<evidence type="ECO:0000256" key="2">
    <source>
        <dbReference type="ARBA" id="ARBA00010015"/>
    </source>
</evidence>
<feature type="domain" description="ERCC4" evidence="10">
    <location>
        <begin position="711"/>
        <end position="791"/>
    </location>
</feature>
<dbReference type="GO" id="GO:1901255">
    <property type="term" value="P:nucleotide-excision repair involved in interstrand cross-link repair"/>
    <property type="evidence" value="ECO:0007669"/>
    <property type="project" value="TreeGrafter"/>
</dbReference>
<evidence type="ECO:0000256" key="5">
    <source>
        <dbReference type="ARBA" id="ARBA00022763"/>
    </source>
</evidence>
<accession>A0AAE1VD83</accession>
<dbReference type="Pfam" id="PF02732">
    <property type="entry name" value="ERCC4"/>
    <property type="match status" value="1"/>
</dbReference>
<comment type="subcellular location">
    <subcellularLocation>
        <location evidence="1">Nucleus</location>
    </subcellularLocation>
</comment>
<evidence type="ECO:0000256" key="9">
    <source>
        <dbReference type="ARBA" id="ARBA00023242"/>
    </source>
</evidence>
<sequence>MVQFHEHIITDLLEDSNGGLVITSSGLGIHKLISSLFLLHHHSQGCLLILSATPSQKTSILRNCENSLQSQILPSEITSDLPANQRLSLYTSGGILFITSQILIVDLLTHRLPTTAVTGLIILNAHSLSDTSTEAFIVRILQSTNRSLYVRAFSDRPHSMVSGFAKAERTLKCLFLRKLHLWPRFQDLERDPPEVVDIRVPMSTYMIGIQKAVIEVMDTCLKEMKKTNKVDVEDLTVENGLFKSFDEIVRRQLDPIWHTLGKRTKQLVSDLKTLRKLLDYLVRALVLFVRYDAATYLKYLDSLRASESFWSVWIFAESSYKIFEYAKKRVYHFGRSDRGKLGLTKTVSTKKRKLNDNNKDEDKSTSAESRVVLEEVLEEPPKGRSYFFFQLGFYGLDLFLQDVLMEIQEERDKQASSGEEKDHLFDGNDNGIVLVACKDEHSCMQLEDCITNGSQKVMREEWEKYLLSKVQLQALPKRNAKKAKGPKGFGVLDGVVATSPGKKAEVSSISKQEHDALLAAALEVSKRINKDIIGDDDDQNHVDGGGFVKGKDNAMESGCLDEVFLRKHDQGLDAESSTETKKLPPVVFYALESDTKILDILKPSTIIGYHPDIGFVREVEIYKAENPSRKVKVYFLFYEDSTEVKKFEASVRRENGAFESLIRQKSLMMIPVDQDGRCVGQDSSNEPQSIISQNLITRKAGGRREAERELQVIVDMREFTSTLPNVLHQKGMRIIPVTLEVGDYILSPLICVERKSIQDLFGSFASGRLYHQVEMMSRYYRIPVLLIEFSQDKSFSFQSASEIGDDVTPNSIISKLSLLVLHFPRLCIIWSRSLHATAEIFASLKSNQDEPDEVKAIRVGVPSEEGVVENDVRLVLKLLSACRRAENYNTSAVEMLRRLPGVTDSNYRAIMDGCKSLAELAMLPVERLAELMGG</sequence>
<dbReference type="GO" id="GO:0000110">
    <property type="term" value="C:nucleotide-excision repair factor 1 complex"/>
    <property type="evidence" value="ECO:0007669"/>
    <property type="project" value="TreeGrafter"/>
</dbReference>
<comment type="caution">
    <text evidence="11">The sequence shown here is derived from an EMBL/GenBank/DDBJ whole genome shotgun (WGS) entry which is preliminary data.</text>
</comment>
<reference evidence="11" key="1">
    <citation type="submission" date="2023-12" db="EMBL/GenBank/DDBJ databases">
        <title>Genome assembly of Anisodus tanguticus.</title>
        <authorList>
            <person name="Wang Y.-J."/>
        </authorList>
    </citation>
    <scope>NUCLEOTIDE SEQUENCE</scope>
    <source>
        <strain evidence="11">KB-2021</strain>
        <tissue evidence="11">Leaf</tissue>
    </source>
</reference>
<gene>
    <name evidence="11" type="ORF">RND71_015850</name>
</gene>
<evidence type="ECO:0000256" key="7">
    <source>
        <dbReference type="ARBA" id="ARBA00023125"/>
    </source>
</evidence>
<dbReference type="InterPro" id="IPR006166">
    <property type="entry name" value="ERCC4_domain"/>
</dbReference>
<dbReference type="GO" id="GO:0003697">
    <property type="term" value="F:single-stranded DNA binding"/>
    <property type="evidence" value="ECO:0007669"/>
    <property type="project" value="TreeGrafter"/>
</dbReference>
<keyword evidence="12" id="KW-1185">Reference proteome</keyword>
<dbReference type="FunFam" id="1.10.150.20:FF:000038">
    <property type="entry name" value="DNA repair endonuclease UVH1"/>
    <property type="match status" value="1"/>
</dbReference>
<evidence type="ECO:0000256" key="1">
    <source>
        <dbReference type="ARBA" id="ARBA00004123"/>
    </source>
</evidence>
<proteinExistence type="inferred from homology"/>
<keyword evidence="3" id="KW-0540">Nuclease</keyword>
<keyword evidence="8" id="KW-0234">DNA repair</keyword>
<evidence type="ECO:0000256" key="4">
    <source>
        <dbReference type="ARBA" id="ARBA00022759"/>
    </source>
</evidence>
<dbReference type="PANTHER" id="PTHR10150:SF0">
    <property type="entry name" value="DNA REPAIR ENDONUCLEASE XPF"/>
    <property type="match status" value="1"/>
</dbReference>
<dbReference type="Gene3D" id="1.10.150.20">
    <property type="entry name" value="5' to 3' exonuclease, C-terminal subdomain"/>
    <property type="match status" value="1"/>
</dbReference>
<dbReference type="GO" id="GO:0000014">
    <property type="term" value="F:single-stranded DNA endodeoxyribonuclease activity"/>
    <property type="evidence" value="ECO:0007669"/>
    <property type="project" value="TreeGrafter"/>
</dbReference>
<evidence type="ECO:0000256" key="6">
    <source>
        <dbReference type="ARBA" id="ARBA00022801"/>
    </source>
</evidence>
<dbReference type="InterPro" id="IPR047520">
    <property type="entry name" value="XPF_nuclease"/>
</dbReference>
<dbReference type="GO" id="GO:0000712">
    <property type="term" value="P:resolution of meiotic recombination intermediates"/>
    <property type="evidence" value="ECO:0007669"/>
    <property type="project" value="TreeGrafter"/>
</dbReference>
<evidence type="ECO:0000313" key="12">
    <source>
        <dbReference type="Proteomes" id="UP001291623"/>
    </source>
</evidence>
<comment type="similarity">
    <text evidence="2">Belongs to the XPF family.</text>
</comment>
<dbReference type="SMART" id="SM00891">
    <property type="entry name" value="ERCC4"/>
    <property type="match status" value="1"/>
</dbReference>
<evidence type="ECO:0000259" key="10">
    <source>
        <dbReference type="SMART" id="SM00891"/>
    </source>
</evidence>
<name>A0AAE1VD83_9SOLA</name>
<evidence type="ECO:0000313" key="11">
    <source>
        <dbReference type="EMBL" id="KAK4364492.1"/>
    </source>
</evidence>
<keyword evidence="4" id="KW-0255">Endonuclease</keyword>
<dbReference type="Gene3D" id="3.40.50.10130">
    <property type="match status" value="1"/>
</dbReference>
<keyword evidence="6" id="KW-0378">Hydrolase</keyword>
<dbReference type="Proteomes" id="UP001291623">
    <property type="component" value="Unassembled WGS sequence"/>
</dbReference>
<protein>
    <recommendedName>
        <fullName evidence="10">ERCC4 domain-containing protein</fullName>
    </recommendedName>
</protein>
<dbReference type="SUPFAM" id="SSF47781">
    <property type="entry name" value="RuvA domain 2-like"/>
    <property type="match status" value="1"/>
</dbReference>
<dbReference type="GO" id="GO:0003684">
    <property type="term" value="F:damaged DNA binding"/>
    <property type="evidence" value="ECO:0007669"/>
    <property type="project" value="TreeGrafter"/>
</dbReference>
<keyword evidence="5" id="KW-0227">DNA damage</keyword>
<keyword evidence="7" id="KW-0238">DNA-binding</keyword>
<dbReference type="AlphaFoldDB" id="A0AAE1VD83"/>
<keyword evidence="9" id="KW-0539">Nucleus</keyword>
<dbReference type="FunFam" id="3.40.50.10130:FF:000002">
    <property type="entry name" value="DNA repair endonuclease XPF"/>
    <property type="match status" value="1"/>
</dbReference>
<organism evidence="11 12">
    <name type="scientific">Anisodus tanguticus</name>
    <dbReference type="NCBI Taxonomy" id="243964"/>
    <lineage>
        <taxon>Eukaryota</taxon>
        <taxon>Viridiplantae</taxon>
        <taxon>Streptophyta</taxon>
        <taxon>Embryophyta</taxon>
        <taxon>Tracheophyta</taxon>
        <taxon>Spermatophyta</taxon>
        <taxon>Magnoliopsida</taxon>
        <taxon>eudicotyledons</taxon>
        <taxon>Gunneridae</taxon>
        <taxon>Pentapetalae</taxon>
        <taxon>asterids</taxon>
        <taxon>lamiids</taxon>
        <taxon>Solanales</taxon>
        <taxon>Solanaceae</taxon>
        <taxon>Solanoideae</taxon>
        <taxon>Hyoscyameae</taxon>
        <taxon>Anisodus</taxon>
    </lineage>
</organism>